<comment type="caution">
    <text evidence="1">The sequence shown here is derived from an EMBL/GenBank/DDBJ whole genome shotgun (WGS) entry which is preliminary data.</text>
</comment>
<dbReference type="AlphaFoldDB" id="A0A8H7YDT4"/>
<accession>A0A8H7YDT4</accession>
<protein>
    <submittedName>
        <fullName evidence="1">Uncharacterized protein</fullName>
    </submittedName>
</protein>
<evidence type="ECO:0000313" key="2">
    <source>
        <dbReference type="Proteomes" id="UP000670092"/>
    </source>
</evidence>
<gene>
    <name evidence="1" type="ORF">I7I52_07616</name>
</gene>
<reference evidence="1 2" key="1">
    <citation type="submission" date="2021-01" db="EMBL/GenBank/DDBJ databases">
        <title>Chromosome-level genome assembly of a human fungal pathogen reveals clustering of transcriptionally co-regulated genes.</title>
        <authorList>
            <person name="Voorhies M."/>
            <person name="Cohen S."/>
            <person name="Shea T.P."/>
            <person name="Petrus S."/>
            <person name="Munoz J.F."/>
            <person name="Poplawski S."/>
            <person name="Goldman W.E."/>
            <person name="Michael T."/>
            <person name="Cuomo C.A."/>
            <person name="Sil A."/>
            <person name="Beyhan S."/>
        </authorList>
    </citation>
    <scope>NUCLEOTIDE SEQUENCE [LARGE SCALE GENOMIC DNA]</scope>
    <source>
        <strain evidence="1 2">G184AR</strain>
    </source>
</reference>
<proteinExistence type="predicted"/>
<name>A0A8H7YDT4_AJECA</name>
<dbReference type="EMBL" id="JAEVHI010000005">
    <property type="protein sequence ID" value="KAG5290559.1"/>
    <property type="molecule type" value="Genomic_DNA"/>
</dbReference>
<dbReference type="Proteomes" id="UP000670092">
    <property type="component" value="Unassembled WGS sequence"/>
</dbReference>
<organism evidence="1 2">
    <name type="scientific">Ajellomyces capsulatus</name>
    <name type="common">Darling's disease fungus</name>
    <name type="synonym">Histoplasma capsulatum</name>
    <dbReference type="NCBI Taxonomy" id="5037"/>
    <lineage>
        <taxon>Eukaryota</taxon>
        <taxon>Fungi</taxon>
        <taxon>Dikarya</taxon>
        <taxon>Ascomycota</taxon>
        <taxon>Pezizomycotina</taxon>
        <taxon>Eurotiomycetes</taxon>
        <taxon>Eurotiomycetidae</taxon>
        <taxon>Onygenales</taxon>
        <taxon>Ajellomycetaceae</taxon>
        <taxon>Histoplasma</taxon>
    </lineage>
</organism>
<dbReference type="VEuPathDB" id="FungiDB:I7I52_07616"/>
<sequence>MCSIANARHCKMNSHAKSRSLPSRRLTSATTVGSVYGLWRRTASALGLRPRSDVAILNGATCIALSSIKFNFTGS</sequence>
<evidence type="ECO:0000313" key="1">
    <source>
        <dbReference type="EMBL" id="KAG5290559.1"/>
    </source>
</evidence>